<feature type="binding site" evidence="8">
    <location>
        <begin position="13"/>
        <end position="18"/>
    </location>
    <ligand>
        <name>ATP</name>
        <dbReference type="ChEBI" id="CHEBI:30616"/>
    </ligand>
</feature>
<organism evidence="11 12">
    <name type="scientific">Ruminococcus flavefaciens 007c</name>
    <dbReference type="NCBI Taxonomy" id="1341157"/>
    <lineage>
        <taxon>Bacteria</taxon>
        <taxon>Bacillati</taxon>
        <taxon>Bacillota</taxon>
        <taxon>Clostridia</taxon>
        <taxon>Eubacteriales</taxon>
        <taxon>Oscillospiraceae</taxon>
        <taxon>Ruminococcus</taxon>
    </lineage>
</organism>
<dbReference type="SUPFAM" id="SSF56037">
    <property type="entry name" value="PheT/TilS domain"/>
    <property type="match status" value="1"/>
</dbReference>
<keyword evidence="6 8" id="KW-0067">ATP-binding</keyword>
<dbReference type="Pfam" id="PF11734">
    <property type="entry name" value="TilS_C"/>
    <property type="match status" value="1"/>
</dbReference>
<comment type="function">
    <text evidence="8">Ligates lysine onto the cytidine present at position 34 of the AUA codon-specific tRNA(Ile) that contains the anticodon CAU, in an ATP-dependent manner. Cytidine is converted to lysidine, thus changing the amino acid specificity of the tRNA from methionine to isoleucine.</text>
</comment>
<dbReference type="NCBIfam" id="TIGR02432">
    <property type="entry name" value="lysidine_TilS_N"/>
    <property type="match status" value="1"/>
</dbReference>
<dbReference type="GO" id="GO:0005524">
    <property type="term" value="F:ATP binding"/>
    <property type="evidence" value="ECO:0007669"/>
    <property type="project" value="UniProtKB-UniRule"/>
</dbReference>
<keyword evidence="3 8" id="KW-0436">Ligase</keyword>
<evidence type="ECO:0000256" key="5">
    <source>
        <dbReference type="ARBA" id="ARBA00022741"/>
    </source>
</evidence>
<dbReference type="PATRIC" id="fig|1341157.4.peg.1530"/>
<evidence type="ECO:0000313" key="11">
    <source>
        <dbReference type="EMBL" id="EWM53887.1"/>
    </source>
</evidence>
<evidence type="ECO:0000256" key="8">
    <source>
        <dbReference type="HAMAP-Rule" id="MF_01161"/>
    </source>
</evidence>
<keyword evidence="12" id="KW-1185">Reference proteome</keyword>
<reference evidence="11 12" key="1">
    <citation type="journal article" date="2014" name="PLoS ONE">
        <title>Rumen cellulosomics: divergent fiber-degrading strategies revealed by comparative genome-wide analysis of six ruminococcal strains.</title>
        <authorList>
            <person name="Dassa B."/>
            <person name="Borovok I."/>
            <person name="Ruimy-Israeli V."/>
            <person name="Lamed R."/>
            <person name="Flint H.J."/>
            <person name="Duncan S.H."/>
            <person name="Henrissat B."/>
            <person name="Coutinho P."/>
            <person name="Morrison M."/>
            <person name="Mosoni P."/>
            <person name="Yeoman C.J."/>
            <person name="White B.A."/>
            <person name="Bayer E.A."/>
        </authorList>
    </citation>
    <scope>NUCLEOTIDE SEQUENCE [LARGE SCALE GENOMIC DNA]</scope>
    <source>
        <strain evidence="11 12">007c</strain>
    </source>
</reference>
<dbReference type="EMBL" id="ATAX01000023">
    <property type="protein sequence ID" value="EWM53887.1"/>
    <property type="molecule type" value="Genomic_DNA"/>
</dbReference>
<dbReference type="Pfam" id="PF01171">
    <property type="entry name" value="ATP_bind_3"/>
    <property type="match status" value="1"/>
</dbReference>
<dbReference type="InterPro" id="IPR012795">
    <property type="entry name" value="tRNA_Ile_lys_synt_N"/>
</dbReference>
<evidence type="ECO:0000256" key="4">
    <source>
        <dbReference type="ARBA" id="ARBA00022694"/>
    </source>
</evidence>
<dbReference type="Gene3D" id="3.40.50.620">
    <property type="entry name" value="HUPs"/>
    <property type="match status" value="1"/>
</dbReference>
<dbReference type="InterPro" id="IPR011063">
    <property type="entry name" value="TilS/TtcA_N"/>
</dbReference>
<evidence type="ECO:0000256" key="6">
    <source>
        <dbReference type="ARBA" id="ARBA00022840"/>
    </source>
</evidence>
<dbReference type="Gene3D" id="1.20.59.20">
    <property type="match status" value="1"/>
</dbReference>
<dbReference type="InterPro" id="IPR012796">
    <property type="entry name" value="Lysidine-tRNA-synth_C"/>
</dbReference>
<dbReference type="GO" id="GO:0006400">
    <property type="term" value="P:tRNA modification"/>
    <property type="evidence" value="ECO:0007669"/>
    <property type="project" value="UniProtKB-UniRule"/>
</dbReference>
<evidence type="ECO:0000256" key="1">
    <source>
        <dbReference type="ARBA" id="ARBA00004496"/>
    </source>
</evidence>
<comment type="catalytic activity">
    <reaction evidence="7 8">
        <text>cytidine(34) in tRNA(Ile2) + L-lysine + ATP = lysidine(34) in tRNA(Ile2) + AMP + diphosphate + H(+)</text>
        <dbReference type="Rhea" id="RHEA:43744"/>
        <dbReference type="Rhea" id="RHEA-COMP:10625"/>
        <dbReference type="Rhea" id="RHEA-COMP:10670"/>
        <dbReference type="ChEBI" id="CHEBI:15378"/>
        <dbReference type="ChEBI" id="CHEBI:30616"/>
        <dbReference type="ChEBI" id="CHEBI:32551"/>
        <dbReference type="ChEBI" id="CHEBI:33019"/>
        <dbReference type="ChEBI" id="CHEBI:82748"/>
        <dbReference type="ChEBI" id="CHEBI:83665"/>
        <dbReference type="ChEBI" id="CHEBI:456215"/>
        <dbReference type="EC" id="6.3.4.19"/>
    </reaction>
</comment>
<dbReference type="InterPro" id="IPR014729">
    <property type="entry name" value="Rossmann-like_a/b/a_fold"/>
</dbReference>
<dbReference type="SUPFAM" id="SSF82829">
    <property type="entry name" value="MesJ substrate recognition domain-like"/>
    <property type="match status" value="1"/>
</dbReference>
<sequence>MLKQGDTVVCGLSGGADSVALLLVLDELKEKLGIRLEALHVNHCIRGEESDRDERFCSELCSRLGITFHSEKCDVTGTAREIGRSTEETARMLRYDIFSAYSKGKKLATAHNANDNLETALLNLARGSGLKGIAGIPCIRGNIIRPILTVTRDEIVSFLKDRGQSHVTDSTNLSDDYTRNRIRHHIIPLMQEINGSVIETSVNTLSALREENSLIESLTDEACSKCRSGSSFTGLTEYPPVIRKRCIARLLSENNIPYSFKRLEEADELLLRNGKLNVSDDLFLIAENGKIRLSSIKSQEEISYYGSLEMGVKKLYDGCSVYCERVECDNLKKIEAVHKNSTFYIMDYDKIRGKLIVRTRIYGDKIKLKGRNFTSSVKKLINEKIPSEKRNGLLFLEDEEGTVLAEEIGIADRTAPDENTSAFLVISFIRS</sequence>
<evidence type="ECO:0000259" key="9">
    <source>
        <dbReference type="Pfam" id="PF01171"/>
    </source>
</evidence>
<dbReference type="PANTHER" id="PTHR43033:SF1">
    <property type="entry name" value="TRNA(ILE)-LYSIDINE SYNTHASE-RELATED"/>
    <property type="match status" value="1"/>
</dbReference>
<evidence type="ECO:0000259" key="10">
    <source>
        <dbReference type="Pfam" id="PF11734"/>
    </source>
</evidence>
<comment type="caution">
    <text evidence="11">The sequence shown here is derived from an EMBL/GenBank/DDBJ whole genome shotgun (WGS) entry which is preliminary data.</text>
</comment>
<dbReference type="RefSeq" id="WP_161634881.1">
    <property type="nucleotide sequence ID" value="NZ_ATAX01000023.1"/>
</dbReference>
<proteinExistence type="inferred from homology"/>
<comment type="domain">
    <text evidence="8">The N-terminal region contains the highly conserved SGGXDS motif, predicted to be a P-loop motif involved in ATP binding.</text>
</comment>
<dbReference type="HAMAP" id="MF_01161">
    <property type="entry name" value="tRNA_Ile_lys_synt"/>
    <property type="match status" value="1"/>
</dbReference>
<name>W7UZI2_RUMFL</name>
<dbReference type="NCBIfam" id="TIGR02433">
    <property type="entry name" value="lysidine_TilS_C"/>
    <property type="match status" value="1"/>
</dbReference>
<keyword evidence="2 8" id="KW-0963">Cytoplasm</keyword>
<protein>
    <recommendedName>
        <fullName evidence="8">tRNA(Ile)-lysidine synthase</fullName>
        <ecNumber evidence="8">6.3.4.19</ecNumber>
    </recommendedName>
    <alternativeName>
        <fullName evidence="8">tRNA(Ile)-2-lysyl-cytidine synthase</fullName>
    </alternativeName>
    <alternativeName>
        <fullName evidence="8">tRNA(Ile)-lysidine synthetase</fullName>
    </alternativeName>
</protein>
<evidence type="ECO:0000256" key="2">
    <source>
        <dbReference type="ARBA" id="ARBA00022490"/>
    </source>
</evidence>
<dbReference type="eggNOG" id="COG0037">
    <property type="taxonomic scope" value="Bacteria"/>
</dbReference>
<evidence type="ECO:0000256" key="3">
    <source>
        <dbReference type="ARBA" id="ARBA00022598"/>
    </source>
</evidence>
<dbReference type="InterPro" id="IPR012094">
    <property type="entry name" value="tRNA_Ile_lys_synt"/>
</dbReference>
<evidence type="ECO:0000313" key="12">
    <source>
        <dbReference type="Proteomes" id="UP000019365"/>
    </source>
</evidence>
<dbReference type="SUPFAM" id="SSF52402">
    <property type="entry name" value="Adenine nucleotide alpha hydrolases-like"/>
    <property type="match status" value="1"/>
</dbReference>
<comment type="similarity">
    <text evidence="8">Belongs to the tRNA(Ile)-lysidine synthase family.</text>
</comment>
<keyword evidence="5 8" id="KW-0547">Nucleotide-binding</keyword>
<keyword evidence="4 8" id="KW-0819">tRNA processing</keyword>
<dbReference type="OrthoDB" id="9807403at2"/>
<evidence type="ECO:0000256" key="7">
    <source>
        <dbReference type="ARBA" id="ARBA00048539"/>
    </source>
</evidence>
<feature type="domain" description="Lysidine-tRNA(Ile) synthetase C-terminal" evidence="10">
    <location>
        <begin position="356"/>
        <end position="420"/>
    </location>
</feature>
<comment type="subcellular location">
    <subcellularLocation>
        <location evidence="1 8">Cytoplasm</location>
    </subcellularLocation>
</comment>
<feature type="domain" description="tRNA(Ile)-lysidine/2-thiocytidine synthase N-terminal" evidence="9">
    <location>
        <begin position="8"/>
        <end position="184"/>
    </location>
</feature>
<dbReference type="CDD" id="cd01992">
    <property type="entry name" value="TilS_N"/>
    <property type="match status" value="1"/>
</dbReference>
<dbReference type="GO" id="GO:0032267">
    <property type="term" value="F:tRNA(Ile)-lysidine synthase activity"/>
    <property type="evidence" value="ECO:0007669"/>
    <property type="project" value="UniProtKB-EC"/>
</dbReference>
<dbReference type="EC" id="6.3.4.19" evidence="8"/>
<dbReference type="GO" id="GO:0005737">
    <property type="term" value="C:cytoplasm"/>
    <property type="evidence" value="ECO:0007669"/>
    <property type="project" value="UniProtKB-SubCell"/>
</dbReference>
<dbReference type="Proteomes" id="UP000019365">
    <property type="component" value="Unassembled WGS sequence"/>
</dbReference>
<dbReference type="AlphaFoldDB" id="W7UZI2"/>
<accession>W7UZI2</accession>
<gene>
    <name evidence="8" type="primary">tilS</name>
    <name evidence="11" type="ORF">RF007C_09245</name>
</gene>
<dbReference type="PANTHER" id="PTHR43033">
    <property type="entry name" value="TRNA(ILE)-LYSIDINE SYNTHASE-RELATED"/>
    <property type="match status" value="1"/>
</dbReference>